<evidence type="ECO:0000313" key="1">
    <source>
        <dbReference type="EnsemblMetazoa" id="PPA38028.1"/>
    </source>
</evidence>
<evidence type="ECO:0000313" key="2">
    <source>
        <dbReference type="Proteomes" id="UP000005239"/>
    </source>
</evidence>
<reference evidence="2" key="1">
    <citation type="journal article" date="2008" name="Nat. Genet.">
        <title>The Pristionchus pacificus genome provides a unique perspective on nematode lifestyle and parasitism.</title>
        <authorList>
            <person name="Dieterich C."/>
            <person name="Clifton S.W."/>
            <person name="Schuster L.N."/>
            <person name="Chinwalla A."/>
            <person name="Delehaunty K."/>
            <person name="Dinkelacker I."/>
            <person name="Fulton L."/>
            <person name="Fulton R."/>
            <person name="Godfrey J."/>
            <person name="Minx P."/>
            <person name="Mitreva M."/>
            <person name="Roeseler W."/>
            <person name="Tian H."/>
            <person name="Witte H."/>
            <person name="Yang S.P."/>
            <person name="Wilson R.K."/>
            <person name="Sommer R.J."/>
        </authorList>
    </citation>
    <scope>NUCLEOTIDE SEQUENCE [LARGE SCALE GENOMIC DNA]</scope>
    <source>
        <strain evidence="2">PS312</strain>
    </source>
</reference>
<organism evidence="1 2">
    <name type="scientific">Pristionchus pacificus</name>
    <name type="common">Parasitic nematode worm</name>
    <dbReference type="NCBI Taxonomy" id="54126"/>
    <lineage>
        <taxon>Eukaryota</taxon>
        <taxon>Metazoa</taxon>
        <taxon>Ecdysozoa</taxon>
        <taxon>Nematoda</taxon>
        <taxon>Chromadorea</taxon>
        <taxon>Rhabditida</taxon>
        <taxon>Rhabditina</taxon>
        <taxon>Diplogasteromorpha</taxon>
        <taxon>Diplogasteroidea</taxon>
        <taxon>Neodiplogasteridae</taxon>
        <taxon>Pristionchus</taxon>
    </lineage>
</organism>
<keyword evidence="2" id="KW-1185">Reference proteome</keyword>
<proteinExistence type="predicted"/>
<dbReference type="Proteomes" id="UP000005239">
    <property type="component" value="Unassembled WGS sequence"/>
</dbReference>
<protein>
    <submittedName>
        <fullName evidence="1">Uncharacterized protein</fullName>
    </submittedName>
</protein>
<reference evidence="1" key="2">
    <citation type="submission" date="2022-06" db="UniProtKB">
        <authorList>
            <consortium name="EnsemblMetazoa"/>
        </authorList>
    </citation>
    <scope>IDENTIFICATION</scope>
    <source>
        <strain evidence="1">PS312</strain>
    </source>
</reference>
<accession>A0A8R1UQM5</accession>
<accession>A0A2A6CHK7</accession>
<sequence>MGFGKITQPIHLINYHFRPAAHPLRVILKYPGLASFPSRDSYVSRSPQDPKLPSDSRHP</sequence>
<dbReference type="AlphaFoldDB" id="A0A2A6CHK7"/>
<name>A0A2A6CHK7_PRIPA</name>
<gene>
    <name evidence="1" type="primary">WBGene00276397</name>
</gene>
<dbReference type="EnsemblMetazoa" id="PPA38028.1">
    <property type="protein sequence ID" value="PPA38028.1"/>
    <property type="gene ID" value="WBGene00276397"/>
</dbReference>